<keyword evidence="12" id="KW-1185">Reference proteome</keyword>
<evidence type="ECO:0000256" key="3">
    <source>
        <dbReference type="ARBA" id="ARBA00022679"/>
    </source>
</evidence>
<dbReference type="Gene3D" id="3.30.450.40">
    <property type="match status" value="1"/>
</dbReference>
<accession>A0A0C2HE25</accession>
<dbReference type="GO" id="GO:0016020">
    <property type="term" value="C:membrane"/>
    <property type="evidence" value="ECO:0007669"/>
    <property type="project" value="InterPro"/>
</dbReference>
<evidence type="ECO:0000256" key="1">
    <source>
        <dbReference type="ARBA" id="ARBA00000085"/>
    </source>
</evidence>
<dbReference type="CDD" id="cd16917">
    <property type="entry name" value="HATPase_UhpB-NarQ-NarX-like"/>
    <property type="match status" value="1"/>
</dbReference>
<reference evidence="10 12" key="4">
    <citation type="submission" date="2022-12" db="EMBL/GenBank/DDBJ databases">
        <title>Genome analysis and biological profiling of marine Salinicoccus roseus MOSEL-ME25.</title>
        <authorList>
            <person name="Mirza F.T."/>
            <person name="Xie Y."/>
            <person name="Shinwari Z.K."/>
        </authorList>
    </citation>
    <scope>NUCLEOTIDE SEQUENCE [LARGE SCALE GENOMIC DNA]</scope>
    <source>
        <strain evidence="10 12">MOSEL-ME25</strain>
    </source>
</reference>
<dbReference type="PANTHER" id="PTHR24421:SF40">
    <property type="entry name" value="SENSOR HISTIDINE KINASE YHCY"/>
    <property type="match status" value="1"/>
</dbReference>
<dbReference type="GO" id="GO:0005524">
    <property type="term" value="F:ATP binding"/>
    <property type="evidence" value="ECO:0007669"/>
    <property type="project" value="UniProtKB-KW"/>
</dbReference>
<evidence type="ECO:0000313" key="10">
    <source>
        <dbReference type="EMBL" id="MDB0581164.1"/>
    </source>
</evidence>
<dbReference type="RefSeq" id="WP_040106520.1">
    <property type="nucleotide sequence ID" value="NZ_JABEVU030000001.1"/>
</dbReference>
<dbReference type="InterPro" id="IPR003018">
    <property type="entry name" value="GAF"/>
</dbReference>
<evidence type="ECO:0000256" key="2">
    <source>
        <dbReference type="ARBA" id="ARBA00012438"/>
    </source>
</evidence>
<evidence type="ECO:0000313" key="9">
    <source>
        <dbReference type="EMBL" id="KIH69879.1"/>
    </source>
</evidence>
<keyword evidence="6" id="KW-0067">ATP-binding</keyword>
<dbReference type="GeneID" id="77845915"/>
<feature type="domain" description="Histidine kinase" evidence="8">
    <location>
        <begin position="280"/>
        <end position="368"/>
    </location>
</feature>
<dbReference type="Pfam" id="PF07730">
    <property type="entry name" value="HisKA_3"/>
    <property type="match status" value="1"/>
</dbReference>
<dbReference type="InterPro" id="IPR005467">
    <property type="entry name" value="His_kinase_dom"/>
</dbReference>
<dbReference type="InterPro" id="IPR003594">
    <property type="entry name" value="HATPase_dom"/>
</dbReference>
<reference evidence="10" key="3">
    <citation type="submission" date="2020-04" db="EMBL/GenBank/DDBJ databases">
        <authorList>
            <person name="Tanveer F."/>
            <person name="Xie Y."/>
            <person name="Shinwari Z.K."/>
        </authorList>
    </citation>
    <scope>NUCLEOTIDE SEQUENCE</scope>
    <source>
        <strain evidence="10">MOSEL-ME25</strain>
    </source>
</reference>
<comment type="catalytic activity">
    <reaction evidence="1">
        <text>ATP + protein L-histidine = ADP + protein N-phospho-L-histidine.</text>
        <dbReference type="EC" id="2.7.13.3"/>
    </reaction>
</comment>
<reference evidence="12" key="2">
    <citation type="submission" date="2020-04" db="EMBL/GenBank/DDBJ databases">
        <title>Genome analysis and biological profiling of marine Cellulosimicrobium funkei MOSEL-ME6.</title>
        <authorList>
            <person name="Tanveer F."/>
            <person name="Xie Y."/>
            <person name="Shinwari Z.K."/>
        </authorList>
    </citation>
    <scope>NUCLEOTIDE SEQUENCE [LARGE SCALE GENOMIC DNA]</scope>
    <source>
        <strain evidence="12">MOSEL-ME25</strain>
    </source>
</reference>
<reference evidence="9 11" key="1">
    <citation type="submission" date="2015-01" db="EMBL/GenBank/DDBJ databases">
        <title>Genome sequences of high lactate-tolerant strain Salinicoccus roseus W12 with industrial interest.</title>
        <authorList>
            <person name="Wang H."/>
            <person name="Yu B."/>
        </authorList>
    </citation>
    <scope>NUCLEOTIDE SEQUENCE [LARGE SCALE GENOMIC DNA]</scope>
    <source>
        <strain evidence="9 11">W12</strain>
    </source>
</reference>
<evidence type="ECO:0000259" key="8">
    <source>
        <dbReference type="PROSITE" id="PS50109"/>
    </source>
</evidence>
<dbReference type="InterPro" id="IPR050482">
    <property type="entry name" value="Sensor_HK_TwoCompSys"/>
</dbReference>
<evidence type="ECO:0000313" key="11">
    <source>
        <dbReference type="Proteomes" id="UP000031546"/>
    </source>
</evidence>
<evidence type="ECO:0000256" key="5">
    <source>
        <dbReference type="ARBA" id="ARBA00022777"/>
    </source>
</evidence>
<organism evidence="9 11">
    <name type="scientific">Salinicoccus roseus</name>
    <dbReference type="NCBI Taxonomy" id="45670"/>
    <lineage>
        <taxon>Bacteria</taxon>
        <taxon>Bacillati</taxon>
        <taxon>Bacillota</taxon>
        <taxon>Bacilli</taxon>
        <taxon>Bacillales</taxon>
        <taxon>Staphylococcaceae</taxon>
        <taxon>Salinicoccus</taxon>
    </lineage>
</organism>
<dbReference type="SMART" id="SM00387">
    <property type="entry name" value="HATPase_c"/>
    <property type="match status" value="1"/>
</dbReference>
<dbReference type="PROSITE" id="PS50109">
    <property type="entry name" value="HIS_KIN"/>
    <property type="match status" value="1"/>
</dbReference>
<dbReference type="Proteomes" id="UP000527860">
    <property type="component" value="Unassembled WGS sequence"/>
</dbReference>
<dbReference type="InterPro" id="IPR029016">
    <property type="entry name" value="GAF-like_dom_sf"/>
</dbReference>
<dbReference type="SUPFAM" id="SSF55781">
    <property type="entry name" value="GAF domain-like"/>
    <property type="match status" value="1"/>
</dbReference>
<dbReference type="GO" id="GO:0046983">
    <property type="term" value="F:protein dimerization activity"/>
    <property type="evidence" value="ECO:0007669"/>
    <property type="project" value="InterPro"/>
</dbReference>
<dbReference type="InterPro" id="IPR011712">
    <property type="entry name" value="Sig_transdc_His_kin_sub3_dim/P"/>
</dbReference>
<dbReference type="Pfam" id="PF13185">
    <property type="entry name" value="GAF_2"/>
    <property type="match status" value="1"/>
</dbReference>
<dbReference type="Pfam" id="PF02518">
    <property type="entry name" value="HATPase_c"/>
    <property type="match status" value="1"/>
</dbReference>
<dbReference type="OrthoDB" id="9795828at2"/>
<name>A0A0C2HE25_9STAP</name>
<gene>
    <name evidence="10" type="ORF">F7P68_0011545</name>
    <name evidence="9" type="ORF">SN16_10135</name>
</gene>
<dbReference type="AlphaFoldDB" id="A0A0C2HE25"/>
<proteinExistence type="predicted"/>
<keyword evidence="5 9" id="KW-0418">Kinase</keyword>
<dbReference type="Gene3D" id="1.20.5.1930">
    <property type="match status" value="1"/>
</dbReference>
<dbReference type="EC" id="2.7.13.3" evidence="2"/>
<evidence type="ECO:0000256" key="7">
    <source>
        <dbReference type="ARBA" id="ARBA00023012"/>
    </source>
</evidence>
<dbReference type="Proteomes" id="UP000031546">
    <property type="component" value="Unassembled WGS sequence"/>
</dbReference>
<keyword evidence="7" id="KW-0902">Two-component regulatory system</keyword>
<dbReference type="EMBL" id="JABEVU030000001">
    <property type="protein sequence ID" value="MDB0581164.1"/>
    <property type="molecule type" value="Genomic_DNA"/>
</dbReference>
<dbReference type="InterPro" id="IPR036890">
    <property type="entry name" value="HATPase_C_sf"/>
</dbReference>
<keyword evidence="4" id="KW-0547">Nucleotide-binding</keyword>
<evidence type="ECO:0000313" key="12">
    <source>
        <dbReference type="Proteomes" id="UP000527860"/>
    </source>
</evidence>
<comment type="caution">
    <text evidence="9">The sequence shown here is derived from an EMBL/GenBank/DDBJ whole genome shotgun (WGS) entry which is preliminary data.</text>
</comment>
<sequence>MKSKLQLLKDIAEFLNEETDRSTMIHGALKLLVDYSEFDTGWIFFINSEGQHELSAHYRLPPSLEKEQYHHLCDGKCWCVNKYNNRELKTATNIFVCSRLEKARMDYPGENMGITHHATVPLISGEESFGLLNVASPYREQFTQDELDLLESVAFQIGSTLKRIELTAQEQENMIIRERQRLARDLHDSVNQMLFSIGITSHAAKTLDDQGKVQDAFQSIEHTSKHAMKEMKALIWQLKPIGLENGIIDAVEKYADILDLGITIQVDGFYNVSDRVEIGLYRVIQESLNNIRKHSGTNSARIEMIAGTDMLEVTIVDEGRGFEIDESKGYSYGLANMKERMHKLGGSFDIITRKGGGTKIVVSVPMKE</sequence>
<keyword evidence="3" id="KW-0808">Transferase</keyword>
<protein>
    <recommendedName>
        <fullName evidence="2">histidine kinase</fullName>
        <ecNumber evidence="2">2.7.13.3</ecNumber>
    </recommendedName>
</protein>
<dbReference type="STRING" id="45670.SN16_10135"/>
<dbReference type="Gene3D" id="3.30.565.10">
    <property type="entry name" value="Histidine kinase-like ATPase, C-terminal domain"/>
    <property type="match status" value="1"/>
</dbReference>
<evidence type="ECO:0000256" key="6">
    <source>
        <dbReference type="ARBA" id="ARBA00022840"/>
    </source>
</evidence>
<dbReference type="GO" id="GO:0000155">
    <property type="term" value="F:phosphorelay sensor kinase activity"/>
    <property type="evidence" value="ECO:0007669"/>
    <property type="project" value="InterPro"/>
</dbReference>
<dbReference type="PANTHER" id="PTHR24421">
    <property type="entry name" value="NITRATE/NITRITE SENSOR PROTEIN NARX-RELATED"/>
    <property type="match status" value="1"/>
</dbReference>
<dbReference type="SUPFAM" id="SSF55874">
    <property type="entry name" value="ATPase domain of HSP90 chaperone/DNA topoisomerase II/histidine kinase"/>
    <property type="match status" value="1"/>
</dbReference>
<evidence type="ECO:0000256" key="4">
    <source>
        <dbReference type="ARBA" id="ARBA00022741"/>
    </source>
</evidence>
<dbReference type="EMBL" id="JXII01000009">
    <property type="protein sequence ID" value="KIH69879.1"/>
    <property type="molecule type" value="Genomic_DNA"/>
</dbReference>